<reference evidence="1 2" key="1">
    <citation type="journal article" date="2024" name="G3 (Bethesda)">
        <title>Genome assembly of Hibiscus sabdariffa L. provides insights into metabolisms of medicinal natural products.</title>
        <authorList>
            <person name="Kim T."/>
        </authorList>
    </citation>
    <scope>NUCLEOTIDE SEQUENCE [LARGE SCALE GENOMIC DNA]</scope>
    <source>
        <strain evidence="1">TK-2024</strain>
        <tissue evidence="1">Old leaves</tissue>
    </source>
</reference>
<sequence length="127" mass="14316">MVESRQVGEDFISGCSKLNFQETAGHNLMEISKKGSDGKESDSGNINEILENEKRAETKDFHFPFGNSVVVGGNMTGCRLDFSLSESSKTYWFISLAVALWGLWLARNEKSIWFFKLNCKHLCGVKR</sequence>
<gene>
    <name evidence="1" type="ORF">V6N11_044796</name>
</gene>
<comment type="caution">
    <text evidence="1">The sequence shown here is derived from an EMBL/GenBank/DDBJ whole genome shotgun (WGS) entry which is preliminary data.</text>
</comment>
<evidence type="ECO:0000313" key="2">
    <source>
        <dbReference type="Proteomes" id="UP001396334"/>
    </source>
</evidence>
<name>A0ABR2PTX4_9ROSI</name>
<organism evidence="1 2">
    <name type="scientific">Hibiscus sabdariffa</name>
    <name type="common">roselle</name>
    <dbReference type="NCBI Taxonomy" id="183260"/>
    <lineage>
        <taxon>Eukaryota</taxon>
        <taxon>Viridiplantae</taxon>
        <taxon>Streptophyta</taxon>
        <taxon>Embryophyta</taxon>
        <taxon>Tracheophyta</taxon>
        <taxon>Spermatophyta</taxon>
        <taxon>Magnoliopsida</taxon>
        <taxon>eudicotyledons</taxon>
        <taxon>Gunneridae</taxon>
        <taxon>Pentapetalae</taxon>
        <taxon>rosids</taxon>
        <taxon>malvids</taxon>
        <taxon>Malvales</taxon>
        <taxon>Malvaceae</taxon>
        <taxon>Malvoideae</taxon>
        <taxon>Hibiscus</taxon>
    </lineage>
</organism>
<accession>A0ABR2PTX4</accession>
<protein>
    <submittedName>
        <fullName evidence="1">Uncharacterized protein</fullName>
    </submittedName>
</protein>
<proteinExistence type="predicted"/>
<keyword evidence="2" id="KW-1185">Reference proteome</keyword>
<dbReference type="Proteomes" id="UP001396334">
    <property type="component" value="Unassembled WGS sequence"/>
</dbReference>
<evidence type="ECO:0000313" key="1">
    <source>
        <dbReference type="EMBL" id="KAK8991899.1"/>
    </source>
</evidence>
<dbReference type="EMBL" id="JBBPBN010000051">
    <property type="protein sequence ID" value="KAK8991899.1"/>
    <property type="molecule type" value="Genomic_DNA"/>
</dbReference>